<sequence length="459" mass="50373">MSQMPIKLLSLALSVALISGCASSARQLMPTPVIYQQPGGQPLFSAEADAPRHPDVDLLFITNRARPTAEELASAEGQPLPYGQQRARRIQFGSAKVRILPALDWQALEEQSQLAQRTRPVELELGKVTELGAFPDEPYQIIRDAQGHLLRDQAELARHREASAGLKAEIRRRLEQSPTGELMLYVHGFNETFASAAFTTAELCHFLGREPVCSFFTWPASSSGNFLISYTSTTETADFAVAHLKKTLRMIATMPEVKGLHILAHSRGAAVTLSAARELALEAVAAGKEPATLFKVRNLVLMSPDIDIDIASQQLTGFISDPDLVTVWPEARLPRTIDGRLTVYSSPKDRALLISQILFRSRNRVGQLSPEDIPDSAQRHLELRGGTDLIAYEGQRTDLAGHGYFTTNPRVSSDLIQLIRFKKKPGDPGRELIRTGRVTWRIPSVGESGAASSASARQD</sequence>
<organism evidence="2 3">
    <name type="scientific">Lamprobacter modestohalophilus</name>
    <dbReference type="NCBI Taxonomy" id="1064514"/>
    <lineage>
        <taxon>Bacteria</taxon>
        <taxon>Pseudomonadati</taxon>
        <taxon>Pseudomonadota</taxon>
        <taxon>Gammaproteobacteria</taxon>
        <taxon>Chromatiales</taxon>
        <taxon>Chromatiaceae</taxon>
        <taxon>Lamprobacter</taxon>
    </lineage>
</organism>
<evidence type="ECO:0000256" key="1">
    <source>
        <dbReference type="SAM" id="SignalP"/>
    </source>
</evidence>
<proteinExistence type="predicted"/>
<protein>
    <recommendedName>
        <fullName evidence="4">Alpha/beta hydrolase</fullName>
    </recommendedName>
</protein>
<dbReference type="Proteomes" id="UP001138768">
    <property type="component" value="Unassembled WGS sequence"/>
</dbReference>
<keyword evidence="1" id="KW-0732">Signal</keyword>
<dbReference type="PANTHER" id="PTHR36513:SF1">
    <property type="entry name" value="TRANSMEMBRANE PROTEIN"/>
    <property type="match status" value="1"/>
</dbReference>
<feature type="chain" id="PRO_5040927145" description="Alpha/beta hydrolase" evidence="1">
    <location>
        <begin position="25"/>
        <end position="459"/>
    </location>
</feature>
<reference evidence="2 3" key="1">
    <citation type="journal article" date="2020" name="Microorganisms">
        <title>Osmotic Adaptation and Compatible Solute Biosynthesis of Phototrophic Bacteria as Revealed from Genome Analyses.</title>
        <authorList>
            <person name="Imhoff J.F."/>
            <person name="Rahn T."/>
            <person name="Kunzel S."/>
            <person name="Keller A."/>
            <person name="Neulinger S.C."/>
        </authorList>
    </citation>
    <scope>NUCLEOTIDE SEQUENCE [LARGE SCALE GENOMIC DNA]</scope>
    <source>
        <strain evidence="2 3">DSM 25653</strain>
    </source>
</reference>
<dbReference type="InterPro" id="IPR029058">
    <property type="entry name" value="AB_hydrolase_fold"/>
</dbReference>
<dbReference type="InterPro" id="IPR010297">
    <property type="entry name" value="DUF900_hydrolase"/>
</dbReference>
<dbReference type="PROSITE" id="PS51257">
    <property type="entry name" value="PROKAR_LIPOPROTEIN"/>
    <property type="match status" value="1"/>
</dbReference>
<name>A0A9X0W8Q4_9GAMM</name>
<gene>
    <name evidence="2" type="ORF">CKO42_11815</name>
</gene>
<dbReference type="PANTHER" id="PTHR36513">
    <property type="entry name" value="ABC TRANSMEMBRANE TYPE-1 DOMAIN-CONTAINING PROTEIN"/>
    <property type="match status" value="1"/>
</dbReference>
<feature type="signal peptide" evidence="1">
    <location>
        <begin position="1"/>
        <end position="24"/>
    </location>
</feature>
<evidence type="ECO:0000313" key="3">
    <source>
        <dbReference type="Proteomes" id="UP001138768"/>
    </source>
</evidence>
<accession>A0A9X0W8Q4</accession>
<evidence type="ECO:0008006" key="4">
    <source>
        <dbReference type="Google" id="ProtNLM"/>
    </source>
</evidence>
<evidence type="ECO:0000313" key="2">
    <source>
        <dbReference type="EMBL" id="MBK1619107.1"/>
    </source>
</evidence>
<comment type="caution">
    <text evidence="2">The sequence shown here is derived from an EMBL/GenBank/DDBJ whole genome shotgun (WGS) entry which is preliminary data.</text>
</comment>
<keyword evidence="3" id="KW-1185">Reference proteome</keyword>
<dbReference type="EMBL" id="NRRY01000017">
    <property type="protein sequence ID" value="MBK1619107.1"/>
    <property type="molecule type" value="Genomic_DNA"/>
</dbReference>
<dbReference type="Pfam" id="PF05990">
    <property type="entry name" value="DUF900"/>
    <property type="match status" value="1"/>
</dbReference>
<dbReference type="SUPFAM" id="SSF53474">
    <property type="entry name" value="alpha/beta-Hydrolases"/>
    <property type="match status" value="1"/>
</dbReference>
<dbReference type="AlphaFoldDB" id="A0A9X0W8Q4"/>